<accession>A0A1I1L7K9</accession>
<reference evidence="2" key="1">
    <citation type="submission" date="2016-10" db="EMBL/GenBank/DDBJ databases">
        <authorList>
            <person name="Varghese N."/>
            <person name="Submissions S."/>
        </authorList>
    </citation>
    <scope>NUCLEOTIDE SEQUENCE [LARGE SCALE GENOMIC DNA]</scope>
    <source>
        <strain evidence="2">DSM 13078</strain>
    </source>
</reference>
<dbReference type="EMBL" id="FOKW01000015">
    <property type="protein sequence ID" value="SFC69006.1"/>
    <property type="molecule type" value="Genomic_DNA"/>
</dbReference>
<protein>
    <submittedName>
        <fullName evidence="1">Uncharacterized protein</fullName>
    </submittedName>
</protein>
<proteinExistence type="predicted"/>
<sequence>MSARRFALVTTDSLVFVFEGKPDNDRPIGSVDIVNIAEVDADAVARVERVKSGFLGKAVSSGYQAEGKVGDRGHRMGKLDQFRERFALASEWRELGKIQHDTRAEHLTIWTCVQVGHTAWRREPFDHPDATVMHDTNNSVRETQSPPGYRPFAAWQWARGDRVEQHVVLAPPSVCRRGCYGVDTGQQGTEPASWYGQ</sequence>
<dbReference type="AlphaFoldDB" id="A0A1I1L7K9"/>
<gene>
    <name evidence="1" type="ORF">SAMN05444422_1151</name>
</gene>
<keyword evidence="2" id="KW-1185">Reference proteome</keyword>
<dbReference type="Proteomes" id="UP000199161">
    <property type="component" value="Unassembled WGS sequence"/>
</dbReference>
<evidence type="ECO:0000313" key="2">
    <source>
        <dbReference type="Proteomes" id="UP000199161"/>
    </source>
</evidence>
<name>A0A1I1L7K9_NATHA</name>
<organism evidence="1 2">
    <name type="scientific">Natronobacterium haloterrestre</name>
    <name type="common">Halobiforma haloterrestris</name>
    <dbReference type="NCBI Taxonomy" id="148448"/>
    <lineage>
        <taxon>Archaea</taxon>
        <taxon>Methanobacteriati</taxon>
        <taxon>Methanobacteriota</taxon>
        <taxon>Stenosarchaea group</taxon>
        <taxon>Halobacteria</taxon>
        <taxon>Halobacteriales</taxon>
        <taxon>Natrialbaceae</taxon>
        <taxon>Natronobacterium</taxon>
    </lineage>
</organism>
<evidence type="ECO:0000313" key="1">
    <source>
        <dbReference type="EMBL" id="SFC69006.1"/>
    </source>
</evidence>